<sequence>MPIYRKSATEPFLKDIDEFYQRLRKTLEGRPPSTALAPEYQASHEDFAETFTHIDPLDLERDVKYFKVAVESCRELKKKEYHAQKRQRP</sequence>
<dbReference type="AlphaFoldDB" id="A0A0J7J7X8"/>
<evidence type="ECO:0000313" key="2">
    <source>
        <dbReference type="Proteomes" id="UP000036102"/>
    </source>
</evidence>
<keyword evidence="2" id="KW-1185">Reference proteome</keyword>
<dbReference type="OrthoDB" id="7064583at2"/>
<proteinExistence type="predicted"/>
<evidence type="ECO:0000313" key="1">
    <source>
        <dbReference type="EMBL" id="KMQ74021.1"/>
    </source>
</evidence>
<comment type="caution">
    <text evidence="1">The sequence shown here is derived from an EMBL/GenBank/DDBJ whole genome shotgun (WGS) entry which is preliminary data.</text>
</comment>
<dbReference type="Proteomes" id="UP000036102">
    <property type="component" value="Unassembled WGS sequence"/>
</dbReference>
<gene>
    <name evidence="1" type="ORF">Msub_10192</name>
</gene>
<accession>A0A0J7J7X8</accession>
<dbReference type="PATRIC" id="fig|1658765.3.peg.186"/>
<dbReference type="EMBL" id="LFBU01000001">
    <property type="protein sequence ID" value="KMQ74021.1"/>
    <property type="molecule type" value="Genomic_DNA"/>
</dbReference>
<dbReference type="RefSeq" id="WP_048494288.1">
    <property type="nucleotide sequence ID" value="NZ_LFBU01000001.1"/>
</dbReference>
<name>A0A0J7J7X8_9GAMM</name>
<reference evidence="1 2" key="1">
    <citation type="submission" date="2015-06" db="EMBL/GenBank/DDBJ databases">
        <title>Marinobacter subterrani, a genetically tractable neutrophilic iron-oxidizing strain isolated from the Soudan Iron Mine.</title>
        <authorList>
            <person name="Bonis B.M."/>
            <person name="Gralnick J.A."/>
        </authorList>
    </citation>
    <scope>NUCLEOTIDE SEQUENCE [LARGE SCALE GENOMIC DNA]</scope>
    <source>
        <strain evidence="1 2">JG233</strain>
    </source>
</reference>
<protein>
    <submittedName>
        <fullName evidence="1">Uncharacterized protein</fullName>
    </submittedName>
</protein>
<organism evidence="1 2">
    <name type="scientific">Marinobacter subterrani</name>
    <dbReference type="NCBI Taxonomy" id="1658765"/>
    <lineage>
        <taxon>Bacteria</taxon>
        <taxon>Pseudomonadati</taxon>
        <taxon>Pseudomonadota</taxon>
        <taxon>Gammaproteobacteria</taxon>
        <taxon>Pseudomonadales</taxon>
        <taxon>Marinobacteraceae</taxon>
        <taxon>Marinobacter</taxon>
    </lineage>
</organism>